<reference evidence="4" key="1">
    <citation type="submission" date="2015-05" db="EMBL/GenBank/DDBJ databases">
        <authorList>
            <person name="Fogelqvist Johan"/>
        </authorList>
    </citation>
    <scope>NUCLEOTIDE SEQUENCE [LARGE SCALE GENOMIC DNA]</scope>
</reference>
<feature type="region of interest" description="Disordered" evidence="1">
    <location>
        <begin position="65"/>
        <end position="92"/>
    </location>
</feature>
<evidence type="ECO:0000313" key="3">
    <source>
        <dbReference type="EMBL" id="CRK48591.1"/>
    </source>
</evidence>
<sequence>MLKDKEVIPDPRRQYEIARDVHVAAHGGINKTTATIAERYHWSRIKETVSDVIRNCVKCKELGKAPVAANGGGGSSSTARNRAAPADAVSPV</sequence>
<accession>A0A0G4NQH9</accession>
<dbReference type="PANTHER" id="PTHR43138">
    <property type="entry name" value="ACETYLTRANSFERASE, GNAT FAMILY"/>
    <property type="match status" value="1"/>
</dbReference>
<dbReference type="InterPro" id="IPR015416">
    <property type="entry name" value="Znf_H2C2_histone_UAS-bd"/>
</dbReference>
<gene>
    <name evidence="3" type="ORF">BN1723_020593</name>
</gene>
<dbReference type="GO" id="GO:0005634">
    <property type="term" value="C:nucleus"/>
    <property type="evidence" value="ECO:0007669"/>
    <property type="project" value="TreeGrafter"/>
</dbReference>
<evidence type="ECO:0000313" key="4">
    <source>
        <dbReference type="Proteomes" id="UP000045706"/>
    </source>
</evidence>
<evidence type="ECO:0000256" key="1">
    <source>
        <dbReference type="SAM" id="MobiDB-lite"/>
    </source>
</evidence>
<dbReference type="Proteomes" id="UP000045706">
    <property type="component" value="Unassembled WGS sequence"/>
</dbReference>
<proteinExistence type="predicted"/>
<organism evidence="3 4">
    <name type="scientific">Verticillium longisporum</name>
    <name type="common">Verticillium dahliae var. longisporum</name>
    <dbReference type="NCBI Taxonomy" id="100787"/>
    <lineage>
        <taxon>Eukaryota</taxon>
        <taxon>Fungi</taxon>
        <taxon>Dikarya</taxon>
        <taxon>Ascomycota</taxon>
        <taxon>Pezizomycotina</taxon>
        <taxon>Sordariomycetes</taxon>
        <taxon>Hypocreomycetidae</taxon>
        <taxon>Glomerellales</taxon>
        <taxon>Plectosphaerellaceae</taxon>
        <taxon>Verticillium</taxon>
    </lineage>
</organism>
<dbReference type="Gene3D" id="1.10.340.70">
    <property type="match status" value="1"/>
</dbReference>
<feature type="domain" description="Zinc finger H2C2-type histone UAS binding" evidence="2">
    <location>
        <begin position="22"/>
        <end position="60"/>
    </location>
</feature>
<dbReference type="PANTHER" id="PTHR43138:SF2">
    <property type="entry name" value="PROTEIN SPT10"/>
    <property type="match status" value="1"/>
</dbReference>
<dbReference type="AlphaFoldDB" id="A0A0G4NQH9"/>
<dbReference type="EMBL" id="CVQI01037715">
    <property type="protein sequence ID" value="CRK48591.1"/>
    <property type="molecule type" value="Genomic_DNA"/>
</dbReference>
<dbReference type="InterPro" id="IPR052742">
    <property type="entry name" value="Mito_N-acetyltransferase"/>
</dbReference>
<protein>
    <recommendedName>
        <fullName evidence="2">Zinc finger H2C2-type histone UAS binding domain-containing protein</fullName>
    </recommendedName>
</protein>
<evidence type="ECO:0000259" key="2">
    <source>
        <dbReference type="Pfam" id="PF09337"/>
    </source>
</evidence>
<name>A0A0G4NQH9_VERLO</name>
<feature type="non-terminal residue" evidence="3">
    <location>
        <position position="92"/>
    </location>
</feature>
<dbReference type="Pfam" id="PF09337">
    <property type="entry name" value="zf-H2C2"/>
    <property type="match status" value="1"/>
</dbReference>